<dbReference type="RefSeq" id="WP_167953100.1">
    <property type="nucleotide sequence ID" value="NZ_JAATJE010000001.1"/>
</dbReference>
<evidence type="ECO:0000313" key="4">
    <source>
        <dbReference type="Proteomes" id="UP000734218"/>
    </source>
</evidence>
<keyword evidence="1" id="KW-0812">Transmembrane</keyword>
<protein>
    <recommendedName>
        <fullName evidence="5">Glycosyltransferase RgtA/B/C/D-like domain-containing protein</fullName>
    </recommendedName>
</protein>
<keyword evidence="1" id="KW-1133">Transmembrane helix</keyword>
<feature type="transmembrane region" description="Helical" evidence="1">
    <location>
        <begin position="225"/>
        <end position="244"/>
    </location>
</feature>
<feature type="transmembrane region" description="Helical" evidence="1">
    <location>
        <begin position="130"/>
        <end position="149"/>
    </location>
</feature>
<evidence type="ECO:0000256" key="2">
    <source>
        <dbReference type="SAM" id="SignalP"/>
    </source>
</evidence>
<accession>A0ABX0XIU2</accession>
<evidence type="ECO:0008006" key="5">
    <source>
        <dbReference type="Google" id="ProtNLM"/>
    </source>
</evidence>
<keyword evidence="2" id="KW-0732">Signal</keyword>
<sequence>MFAAAVALLLWPALLNGAPFIFADTTAYIRGADAGMYRLFGVTSDWTGIAGAPGAATAGGAGVPFAAAESQEVVLAGRSVFYGAFLYLGWAIEALWTTALLQSAVTVLAVGLAGRRVMLAAGISPSLRDATVLIVLLAAATPVAFFAVFMMPDIFAALALLAAAMLVGYWTTSTRFERSFWLACLTAGVLFHSATLLLIVTVALLVLFARIFLQRGSVSRTGLTVVSLAIVVGMAGEILFSAGVTRLTGAPPVRPPFVAARLIADGPARQVLEEDCPVAGYTLCRHLNRLNDNSDVMLWSRDPAKGIFMALPPDERRAVSTEQSSLVWRTVSDRPLAVASSTLAAMGRQVTSIELDDFNYGAAGRSPPSKAVPQPYADALNGTRASTNGMPTQIVTGLSVLTTLVGSIVLIALLLGSAKRRALPANLRVMIVTVVLGVAANAAICGALSTPHGRYQARLIWLIPLVALLAWRATNLDQRISEPAA</sequence>
<name>A0ABX0XIU2_9SPHN</name>
<feature type="signal peptide" evidence="2">
    <location>
        <begin position="1"/>
        <end position="23"/>
    </location>
</feature>
<comment type="caution">
    <text evidence="3">The sequence shown here is derived from an EMBL/GenBank/DDBJ whole genome shotgun (WGS) entry which is preliminary data.</text>
</comment>
<proteinExistence type="predicted"/>
<feature type="transmembrane region" description="Helical" evidence="1">
    <location>
        <begin position="394"/>
        <end position="415"/>
    </location>
</feature>
<dbReference type="EMBL" id="JAATJE010000001">
    <property type="protein sequence ID" value="NJC33258.1"/>
    <property type="molecule type" value="Genomic_DNA"/>
</dbReference>
<gene>
    <name evidence="3" type="ORF">GGR88_000732</name>
</gene>
<feature type="chain" id="PRO_5046954228" description="Glycosyltransferase RgtA/B/C/D-like domain-containing protein" evidence="2">
    <location>
        <begin position="24"/>
        <end position="485"/>
    </location>
</feature>
<reference evidence="3 4" key="1">
    <citation type="submission" date="2020-03" db="EMBL/GenBank/DDBJ databases">
        <title>Genomic Encyclopedia of Type Strains, Phase IV (KMG-IV): sequencing the most valuable type-strain genomes for metagenomic binning, comparative biology and taxonomic classification.</title>
        <authorList>
            <person name="Goeker M."/>
        </authorList>
    </citation>
    <scope>NUCLEOTIDE SEQUENCE [LARGE SCALE GENOMIC DNA]</scope>
    <source>
        <strain evidence="3 4">DSM 27651</strain>
    </source>
</reference>
<feature type="transmembrane region" description="Helical" evidence="1">
    <location>
        <begin position="154"/>
        <end position="171"/>
    </location>
</feature>
<feature type="transmembrane region" description="Helical" evidence="1">
    <location>
        <begin position="80"/>
        <end position="110"/>
    </location>
</feature>
<keyword evidence="1" id="KW-0472">Membrane</keyword>
<feature type="transmembrane region" description="Helical" evidence="1">
    <location>
        <begin position="427"/>
        <end position="449"/>
    </location>
</feature>
<evidence type="ECO:0000313" key="3">
    <source>
        <dbReference type="EMBL" id="NJC33258.1"/>
    </source>
</evidence>
<keyword evidence="4" id="KW-1185">Reference proteome</keyword>
<organism evidence="3 4">
    <name type="scientific">Sphingomonas jejuensis</name>
    <dbReference type="NCBI Taxonomy" id="904715"/>
    <lineage>
        <taxon>Bacteria</taxon>
        <taxon>Pseudomonadati</taxon>
        <taxon>Pseudomonadota</taxon>
        <taxon>Alphaproteobacteria</taxon>
        <taxon>Sphingomonadales</taxon>
        <taxon>Sphingomonadaceae</taxon>
        <taxon>Sphingomonas</taxon>
    </lineage>
</organism>
<evidence type="ECO:0000256" key="1">
    <source>
        <dbReference type="SAM" id="Phobius"/>
    </source>
</evidence>
<feature type="transmembrane region" description="Helical" evidence="1">
    <location>
        <begin position="191"/>
        <end position="213"/>
    </location>
</feature>
<dbReference type="Proteomes" id="UP000734218">
    <property type="component" value="Unassembled WGS sequence"/>
</dbReference>